<evidence type="ECO:0000256" key="5">
    <source>
        <dbReference type="ARBA" id="ARBA00013433"/>
    </source>
</evidence>
<keyword evidence="6" id="KW-0574">Periplasm</keyword>
<dbReference type="PANTHER" id="PTHR33308:SF9">
    <property type="entry name" value="PEPTIDOGLYCAN HYDROLASE FLGJ"/>
    <property type="match status" value="1"/>
</dbReference>
<dbReference type="GO" id="GO:0042597">
    <property type="term" value="C:periplasmic space"/>
    <property type="evidence" value="ECO:0007669"/>
    <property type="project" value="UniProtKB-SubCell"/>
</dbReference>
<feature type="domain" description="Mannosyl-glycoprotein endo-beta-N-acetylglucosamidase-like" evidence="12">
    <location>
        <begin position="190"/>
        <end position="358"/>
    </location>
</feature>
<evidence type="ECO:0000259" key="12">
    <source>
        <dbReference type="SMART" id="SM00047"/>
    </source>
</evidence>
<dbReference type="Proteomes" id="UP001147830">
    <property type="component" value="Unassembled WGS sequence"/>
</dbReference>
<organism evidence="13 14">
    <name type="scientific">Thalassolituus pacificus</name>
    <dbReference type="NCBI Taxonomy" id="2975440"/>
    <lineage>
        <taxon>Bacteria</taxon>
        <taxon>Pseudomonadati</taxon>
        <taxon>Pseudomonadota</taxon>
        <taxon>Gammaproteobacteria</taxon>
        <taxon>Oceanospirillales</taxon>
        <taxon>Oceanospirillaceae</taxon>
        <taxon>Thalassolituus</taxon>
    </lineage>
</organism>
<keyword evidence="9" id="KW-0326">Glycosidase</keyword>
<evidence type="ECO:0000256" key="3">
    <source>
        <dbReference type="ARBA" id="ARBA00006880"/>
    </source>
</evidence>
<dbReference type="GO" id="GO:0071555">
    <property type="term" value="P:cell wall organization"/>
    <property type="evidence" value="ECO:0007669"/>
    <property type="project" value="UniProtKB-KW"/>
</dbReference>
<evidence type="ECO:0000256" key="10">
    <source>
        <dbReference type="ARBA" id="ARBA00023316"/>
    </source>
</evidence>
<dbReference type="InterPro" id="IPR002901">
    <property type="entry name" value="MGlyc_endo_b_GlcNAc-like_dom"/>
</dbReference>
<evidence type="ECO:0000256" key="11">
    <source>
        <dbReference type="ARBA" id="ARBA00030835"/>
    </source>
</evidence>
<evidence type="ECO:0000256" key="2">
    <source>
        <dbReference type="ARBA" id="ARBA00004418"/>
    </source>
</evidence>
<evidence type="ECO:0000256" key="6">
    <source>
        <dbReference type="ARBA" id="ARBA00022764"/>
    </source>
</evidence>
<evidence type="ECO:0000313" key="13">
    <source>
        <dbReference type="EMBL" id="MCT7357503.1"/>
    </source>
</evidence>
<keyword evidence="8 13" id="KW-0378">Hydrolase</keyword>
<dbReference type="Gene3D" id="1.10.530.10">
    <property type="match status" value="1"/>
</dbReference>
<reference evidence="13" key="1">
    <citation type="journal article" date="2022" name="Front. Microbiol.">
        <title>Genome-based taxonomic rearrangement of Oceanobacter-related bacteria including the description of Thalassolituus hydrocarbonoclasticus sp. nov. and Thalassolituus pacificus sp. nov. and emended description of the genus Thalassolituus.</title>
        <authorList>
            <person name="Dong C."/>
            <person name="Wei L."/>
            <person name="Wang J."/>
            <person name="Lai Q."/>
            <person name="Huang Z."/>
            <person name="Shao Z."/>
        </authorList>
    </citation>
    <scope>NUCLEOTIDE SEQUENCE</scope>
    <source>
        <strain evidence="13">59MF3M-4</strain>
    </source>
</reference>
<dbReference type="InterPro" id="IPR013377">
    <property type="entry name" value="FlgJ"/>
</dbReference>
<dbReference type="InterPro" id="IPR019301">
    <property type="entry name" value="Flagellar_prot_FlgJ_N"/>
</dbReference>
<name>A0A9X2WBP7_9GAMM</name>
<evidence type="ECO:0000256" key="9">
    <source>
        <dbReference type="ARBA" id="ARBA00023295"/>
    </source>
</evidence>
<gene>
    <name evidence="13" type="primary">flgJ</name>
    <name evidence="13" type="ORF">NYR02_00510</name>
</gene>
<keyword evidence="13" id="KW-0282">Flagellum</keyword>
<evidence type="ECO:0000256" key="4">
    <source>
        <dbReference type="ARBA" id="ARBA00007974"/>
    </source>
</evidence>
<keyword evidence="13" id="KW-0966">Cell projection</keyword>
<evidence type="ECO:0000256" key="7">
    <source>
        <dbReference type="ARBA" id="ARBA00022795"/>
    </source>
</evidence>
<keyword evidence="7" id="KW-1005">Bacterial flagellum biogenesis</keyword>
<evidence type="ECO:0000256" key="1">
    <source>
        <dbReference type="ARBA" id="ARBA00002954"/>
    </source>
</evidence>
<comment type="similarity">
    <text evidence="3">In the N-terminal section; belongs to the FlgJ family.</text>
</comment>
<dbReference type="GO" id="GO:0071973">
    <property type="term" value="P:bacterial-type flagellum-dependent cell motility"/>
    <property type="evidence" value="ECO:0007669"/>
    <property type="project" value="TreeGrafter"/>
</dbReference>
<evidence type="ECO:0000313" key="14">
    <source>
        <dbReference type="Proteomes" id="UP001147830"/>
    </source>
</evidence>
<accession>A0A9X2WBP7</accession>
<comment type="similarity">
    <text evidence="4">In the C-terminal section; belongs to the glycosyl hydrolase 73 family.</text>
</comment>
<protein>
    <recommendedName>
        <fullName evidence="5">Peptidoglycan hydrolase FlgJ</fullName>
    </recommendedName>
    <alternativeName>
        <fullName evidence="11">Muramidase FlgJ</fullName>
    </alternativeName>
</protein>
<dbReference type="PANTHER" id="PTHR33308">
    <property type="entry name" value="PEPTIDOGLYCAN HYDROLASE FLGJ"/>
    <property type="match status" value="1"/>
</dbReference>
<dbReference type="Gene3D" id="2.10.70.40">
    <property type="entry name" value="peptidoglycan hydrolase"/>
    <property type="match status" value="1"/>
</dbReference>
<dbReference type="SMART" id="SM00047">
    <property type="entry name" value="LYZ2"/>
    <property type="match status" value="1"/>
</dbReference>
<dbReference type="RefSeq" id="WP_260974437.1">
    <property type="nucleotide sequence ID" value="NZ_JAOANI010000002.1"/>
</dbReference>
<dbReference type="GO" id="GO:0004040">
    <property type="term" value="F:amidase activity"/>
    <property type="evidence" value="ECO:0007669"/>
    <property type="project" value="InterPro"/>
</dbReference>
<dbReference type="NCBIfam" id="TIGR02541">
    <property type="entry name" value="flagell_FlgJ"/>
    <property type="match status" value="1"/>
</dbReference>
<evidence type="ECO:0000256" key="8">
    <source>
        <dbReference type="ARBA" id="ARBA00022801"/>
    </source>
</evidence>
<keyword evidence="14" id="KW-1185">Reference proteome</keyword>
<proteinExistence type="inferred from homology"/>
<dbReference type="GO" id="GO:0016798">
    <property type="term" value="F:hydrolase activity, acting on glycosyl bonds"/>
    <property type="evidence" value="ECO:0007669"/>
    <property type="project" value="UniProtKB-KW"/>
</dbReference>
<keyword evidence="13" id="KW-0969">Cilium</keyword>
<comment type="subcellular location">
    <subcellularLocation>
        <location evidence="2">Periplasm</location>
    </subcellularLocation>
</comment>
<dbReference type="InterPro" id="IPR051056">
    <property type="entry name" value="Glycosyl_Hydrolase_73"/>
</dbReference>
<dbReference type="Pfam" id="PF10135">
    <property type="entry name" value="Rod-binding"/>
    <property type="match status" value="1"/>
</dbReference>
<comment type="caution">
    <text evidence="13">The sequence shown here is derived from an EMBL/GenBank/DDBJ whole genome shotgun (WGS) entry which is preliminary data.</text>
</comment>
<comment type="function">
    <text evidence="1">Flagellum-specific muramidase which hydrolyzes the peptidoglycan layer to assemble the rod structure in the periplasmic space.</text>
</comment>
<dbReference type="AlphaFoldDB" id="A0A9X2WBP7"/>
<sequence>MIQTQPQSAQIYTDLNALQGIRTLGKDDKNAALMEVAKQFESMFLNMMMSSMRDANQVFEEDSMFNSPETDFYRKMYDDQMALSLSGQQGMGLSQVIYRQLMSNYGDEKDAGSKDLDQNKLFDRRARSPLSMVPPSHINALNAGSPDASSNATALNVTTLNATMDEVDAELHQLPPLAKVPQETPQAAASGSGNKGQQFATPADFVAALYPLAEKVGAELGVEPKAIVAQAALETGWGKYMISDDQGHNSFNFFGIKADKRWQGNKVEVVTHEYRDGLAVKERAEFRSYASMEDGVRDYANFLQGAERYQQALGQNLGAGHYGHALQQAGYATDPQYGAKIQRISQSSTLNAALEQMSSGTSLTGDRNDG</sequence>
<dbReference type="EMBL" id="JAOANI010000002">
    <property type="protein sequence ID" value="MCT7357503.1"/>
    <property type="molecule type" value="Genomic_DNA"/>
</dbReference>
<reference evidence="13" key="2">
    <citation type="submission" date="2022-08" db="EMBL/GenBank/DDBJ databases">
        <authorList>
            <person name="Dong C."/>
        </authorList>
    </citation>
    <scope>NUCLEOTIDE SEQUENCE</scope>
    <source>
        <strain evidence="13">59MF3M-4</strain>
    </source>
</reference>
<dbReference type="GO" id="GO:0044780">
    <property type="term" value="P:bacterial-type flagellum assembly"/>
    <property type="evidence" value="ECO:0007669"/>
    <property type="project" value="InterPro"/>
</dbReference>
<keyword evidence="10" id="KW-0961">Cell wall biogenesis/degradation</keyword>
<dbReference type="Pfam" id="PF01832">
    <property type="entry name" value="Glucosaminidase"/>
    <property type="match status" value="1"/>
</dbReference>